<name>A0A8W8NZL6_MAGGI</name>
<dbReference type="EnsemblMetazoa" id="G7772.4">
    <property type="protein sequence ID" value="G7772.4:cds"/>
    <property type="gene ID" value="G7772"/>
</dbReference>
<dbReference type="SMART" id="SM00701">
    <property type="entry name" value="PGRP"/>
    <property type="match status" value="1"/>
</dbReference>
<feature type="domain" description="Peptidoglycan recognition protein family" evidence="2">
    <location>
        <begin position="68"/>
        <end position="170"/>
    </location>
</feature>
<evidence type="ECO:0000259" key="2">
    <source>
        <dbReference type="SMART" id="SM00701"/>
    </source>
</evidence>
<keyword evidence="4" id="KW-1185">Reference proteome</keyword>
<evidence type="ECO:0000256" key="1">
    <source>
        <dbReference type="ARBA" id="ARBA00007553"/>
    </source>
</evidence>
<dbReference type="AlphaFoldDB" id="A0A8W8NZL6"/>
<dbReference type="CDD" id="cd06583">
    <property type="entry name" value="PGRP"/>
    <property type="match status" value="1"/>
</dbReference>
<evidence type="ECO:0000313" key="4">
    <source>
        <dbReference type="Proteomes" id="UP000005408"/>
    </source>
</evidence>
<dbReference type="PANTHER" id="PTHR11022">
    <property type="entry name" value="PEPTIDOGLYCAN RECOGNITION PROTEIN"/>
    <property type="match status" value="1"/>
</dbReference>
<reference evidence="3" key="1">
    <citation type="submission" date="2022-08" db="UniProtKB">
        <authorList>
            <consortium name="EnsemblMetazoa"/>
        </authorList>
    </citation>
    <scope>IDENTIFICATION</scope>
    <source>
        <strain evidence="3">05x7-T-G4-1.051#20</strain>
    </source>
</reference>
<dbReference type="InterPro" id="IPR015510">
    <property type="entry name" value="PGRP"/>
</dbReference>
<accession>A0A8W8NZL6</accession>
<dbReference type="PANTHER" id="PTHR11022:SF41">
    <property type="entry name" value="PEPTIDOGLYCAN-RECOGNITION PROTEIN LC-RELATED"/>
    <property type="match status" value="1"/>
</dbReference>
<dbReference type="Proteomes" id="UP000005408">
    <property type="component" value="Unassembled WGS sequence"/>
</dbReference>
<dbReference type="InterPro" id="IPR036505">
    <property type="entry name" value="Amidase/PGRP_sf"/>
</dbReference>
<dbReference type="Pfam" id="PF01510">
    <property type="entry name" value="Amidase_2"/>
    <property type="match status" value="1"/>
</dbReference>
<dbReference type="InterPro" id="IPR006619">
    <property type="entry name" value="PGRP_domain_met/bac"/>
</dbReference>
<dbReference type="GO" id="GO:0009253">
    <property type="term" value="P:peptidoglycan catabolic process"/>
    <property type="evidence" value="ECO:0007669"/>
    <property type="project" value="InterPro"/>
</dbReference>
<proteinExistence type="inferred from homology"/>
<dbReference type="InterPro" id="IPR002502">
    <property type="entry name" value="Amidase_domain"/>
</dbReference>
<protein>
    <recommendedName>
        <fullName evidence="2">Peptidoglycan recognition protein family domain-containing protein</fullName>
    </recommendedName>
</protein>
<organism evidence="3 4">
    <name type="scientific">Magallana gigas</name>
    <name type="common">Pacific oyster</name>
    <name type="synonym">Crassostrea gigas</name>
    <dbReference type="NCBI Taxonomy" id="29159"/>
    <lineage>
        <taxon>Eukaryota</taxon>
        <taxon>Metazoa</taxon>
        <taxon>Spiralia</taxon>
        <taxon>Lophotrochozoa</taxon>
        <taxon>Mollusca</taxon>
        <taxon>Bivalvia</taxon>
        <taxon>Autobranchia</taxon>
        <taxon>Pteriomorphia</taxon>
        <taxon>Ostreida</taxon>
        <taxon>Ostreoidea</taxon>
        <taxon>Ostreidae</taxon>
        <taxon>Magallana</taxon>
    </lineage>
</organism>
<evidence type="ECO:0000313" key="3">
    <source>
        <dbReference type="EnsemblMetazoa" id="G7772.4:cds"/>
    </source>
</evidence>
<dbReference type="SUPFAM" id="SSF55846">
    <property type="entry name" value="N-acetylmuramoyl-L-alanine amidase-like"/>
    <property type="match status" value="1"/>
</dbReference>
<dbReference type="GO" id="GO:0008745">
    <property type="term" value="F:N-acetylmuramoyl-L-alanine amidase activity"/>
    <property type="evidence" value="ECO:0007669"/>
    <property type="project" value="InterPro"/>
</dbReference>
<dbReference type="Gene3D" id="3.40.80.10">
    <property type="entry name" value="Peptidoglycan recognition protein-like"/>
    <property type="match status" value="1"/>
</dbReference>
<sequence>MKQEGGRGMVELTLNITILTDSVRYGMMYEETSRGGAHILYHKMDKVGERWNDGKRGRPGGRSRVDRKPLVSEDWRREELEKGIMGRIPIHHDMDRLAEGRQEMGQWETCCVVFGSYWDYNANGFCVMGNFMTHAPNDLAINAVKSLIHCGVQMGKITHNYVLKGHRDVGQTACPGDKLYALIKTWPHYHH</sequence>
<dbReference type="GO" id="GO:0008270">
    <property type="term" value="F:zinc ion binding"/>
    <property type="evidence" value="ECO:0007669"/>
    <property type="project" value="InterPro"/>
</dbReference>
<comment type="similarity">
    <text evidence="1">Belongs to the N-acetylmuramoyl-L-alanine amidase 2 family.</text>
</comment>